<evidence type="ECO:0000313" key="3">
    <source>
        <dbReference type="Proteomes" id="UP000249304"/>
    </source>
</evidence>
<organism evidence="2 3">
    <name type="scientific">Nonomuraea aridisoli</name>
    <dbReference type="NCBI Taxonomy" id="2070368"/>
    <lineage>
        <taxon>Bacteria</taxon>
        <taxon>Bacillati</taxon>
        <taxon>Actinomycetota</taxon>
        <taxon>Actinomycetes</taxon>
        <taxon>Streptosporangiales</taxon>
        <taxon>Streptosporangiaceae</taxon>
        <taxon>Nonomuraea</taxon>
    </lineage>
</organism>
<feature type="compositionally biased region" description="Low complexity" evidence="1">
    <location>
        <begin position="166"/>
        <end position="188"/>
    </location>
</feature>
<dbReference type="Proteomes" id="UP000249304">
    <property type="component" value="Unassembled WGS sequence"/>
</dbReference>
<feature type="compositionally biased region" description="Low complexity" evidence="1">
    <location>
        <begin position="80"/>
        <end position="89"/>
    </location>
</feature>
<feature type="compositionally biased region" description="Polar residues" evidence="1">
    <location>
        <begin position="90"/>
        <end position="103"/>
    </location>
</feature>
<sequence>TAPSAPGPLVGEYTPAPYVPADSQPNAYGQNPYAPPADQAGAYTPPGETLPNAFAAPGEPAYPGGETAPSMPYPSAEQPSYGQQQYGQSAFDQQGGQPFTGYSGQEYAASAGYQEPDPPVDPRSQQLLDAYQQAESYQHSNAGGTQPDLHAPGYAGQGRPYDDPLGHPQQQPPQHGGGYEPQQGQYQPTHQAQPGWPEAQGESTMRIDPAAFGGDHRRPGDDPIDPTAIYTPNEPRR</sequence>
<feature type="compositionally biased region" description="Polar residues" evidence="1">
    <location>
        <begin position="123"/>
        <end position="144"/>
    </location>
</feature>
<reference evidence="2 3" key="1">
    <citation type="submission" date="2018-01" db="EMBL/GenBank/DDBJ databases">
        <title>Draft genome sequence of Nonomuraea sp. KC333.</title>
        <authorList>
            <person name="Sahin N."/>
            <person name="Saygin H."/>
            <person name="Ay H."/>
        </authorList>
    </citation>
    <scope>NUCLEOTIDE SEQUENCE [LARGE SCALE GENOMIC DNA]</scope>
    <source>
        <strain evidence="2 3">KC333</strain>
    </source>
</reference>
<evidence type="ECO:0000256" key="1">
    <source>
        <dbReference type="SAM" id="MobiDB-lite"/>
    </source>
</evidence>
<dbReference type="EMBL" id="POUD01000134">
    <property type="protein sequence ID" value="PZG14199.1"/>
    <property type="molecule type" value="Genomic_DNA"/>
</dbReference>
<feature type="region of interest" description="Disordered" evidence="1">
    <location>
        <begin position="1"/>
        <end position="237"/>
    </location>
</feature>
<dbReference type="AlphaFoldDB" id="A0A2W2EBI4"/>
<proteinExistence type="predicted"/>
<evidence type="ECO:0000313" key="2">
    <source>
        <dbReference type="EMBL" id="PZG14199.1"/>
    </source>
</evidence>
<keyword evidence="3" id="KW-1185">Reference proteome</keyword>
<name>A0A2W2EBI4_9ACTN</name>
<feature type="non-terminal residue" evidence="2">
    <location>
        <position position="1"/>
    </location>
</feature>
<comment type="caution">
    <text evidence="2">The sequence shown here is derived from an EMBL/GenBank/DDBJ whole genome shotgun (WGS) entry which is preliminary data.</text>
</comment>
<gene>
    <name evidence="2" type="ORF">C1J01_27550</name>
</gene>
<protein>
    <submittedName>
        <fullName evidence="2">Uncharacterized protein</fullName>
    </submittedName>
</protein>
<accession>A0A2W2EBI4</accession>